<accession>A0A1T1AXG8</accession>
<dbReference type="RefSeq" id="WP_078366545.1">
    <property type="nucleotide sequence ID" value="NZ_MTJN01000002.1"/>
</dbReference>
<proteinExistence type="predicted"/>
<feature type="transmembrane region" description="Helical" evidence="1">
    <location>
        <begin position="46"/>
        <end position="67"/>
    </location>
</feature>
<comment type="caution">
    <text evidence="2">The sequence shown here is derived from an EMBL/GenBank/DDBJ whole genome shotgun (WGS) entry which is preliminary data.</text>
</comment>
<keyword evidence="1" id="KW-0472">Membrane</keyword>
<evidence type="ECO:0000256" key="1">
    <source>
        <dbReference type="SAM" id="Phobius"/>
    </source>
</evidence>
<protein>
    <submittedName>
        <fullName evidence="2">Uncharacterized protein</fullName>
    </submittedName>
</protein>
<organism evidence="2 3">
    <name type="scientific">Rhodoferax fermentans</name>
    <dbReference type="NCBI Taxonomy" id="28066"/>
    <lineage>
        <taxon>Bacteria</taxon>
        <taxon>Pseudomonadati</taxon>
        <taxon>Pseudomonadota</taxon>
        <taxon>Betaproteobacteria</taxon>
        <taxon>Burkholderiales</taxon>
        <taxon>Comamonadaceae</taxon>
        <taxon>Rhodoferax</taxon>
    </lineage>
</organism>
<name>A0A1T1AXG8_RHOFE</name>
<dbReference type="STRING" id="28066.RF819_19900"/>
<evidence type="ECO:0000313" key="3">
    <source>
        <dbReference type="Proteomes" id="UP000190750"/>
    </source>
</evidence>
<gene>
    <name evidence="2" type="ORF">RF819_19900</name>
</gene>
<keyword evidence="1" id="KW-0812">Transmembrane</keyword>
<dbReference type="Proteomes" id="UP000190750">
    <property type="component" value="Unassembled WGS sequence"/>
</dbReference>
<sequence>MGVVLLAAVGAAAWFRQELVPVWALAQPTIEPLWQHLRTPSQWPNWVAYLVSIPSVLAVLFLGWRYLQYRKSSRRLFKQLSYLGSVWRWNSPADLPMALKPYCPNCNALLVYEELGGRAGNQSQSVALHCEACQTIPTEQPGTWKYLQARAAREIERLIRTGEWRQHVPGH</sequence>
<dbReference type="AlphaFoldDB" id="A0A1T1AXG8"/>
<keyword evidence="3" id="KW-1185">Reference proteome</keyword>
<reference evidence="2 3" key="1">
    <citation type="submission" date="2017-01" db="EMBL/GenBank/DDBJ databases">
        <title>Genome sequencing of Rhodoferax fermentans JCM 7819.</title>
        <authorList>
            <person name="Kim Y.J."/>
            <person name="Farh M.E.-A."/>
            <person name="Yang D.-C."/>
        </authorList>
    </citation>
    <scope>NUCLEOTIDE SEQUENCE [LARGE SCALE GENOMIC DNA]</scope>
    <source>
        <strain evidence="2 3">JCM 7819</strain>
    </source>
</reference>
<keyword evidence="1" id="KW-1133">Transmembrane helix</keyword>
<evidence type="ECO:0000313" key="2">
    <source>
        <dbReference type="EMBL" id="OOV08658.1"/>
    </source>
</evidence>
<dbReference type="EMBL" id="MTJN01000002">
    <property type="protein sequence ID" value="OOV08658.1"/>
    <property type="molecule type" value="Genomic_DNA"/>
</dbReference>